<dbReference type="OrthoDB" id="289913at2759"/>
<organism evidence="3 4">
    <name type="scientific">Reticulomyxa filosa</name>
    <dbReference type="NCBI Taxonomy" id="46433"/>
    <lineage>
        <taxon>Eukaryota</taxon>
        <taxon>Sar</taxon>
        <taxon>Rhizaria</taxon>
        <taxon>Retaria</taxon>
        <taxon>Foraminifera</taxon>
        <taxon>Monothalamids</taxon>
        <taxon>Reticulomyxidae</taxon>
        <taxon>Reticulomyxa</taxon>
    </lineage>
</organism>
<feature type="region of interest" description="Disordered" evidence="2">
    <location>
        <begin position="1"/>
        <end position="42"/>
    </location>
</feature>
<dbReference type="InterPro" id="IPR015943">
    <property type="entry name" value="WD40/YVTN_repeat-like_dom_sf"/>
</dbReference>
<dbReference type="PANTHER" id="PTHR12616">
    <property type="entry name" value="VACUOLAR PROTEIN SORTING VPS41"/>
    <property type="match status" value="1"/>
</dbReference>
<dbReference type="InterPro" id="IPR001680">
    <property type="entry name" value="WD40_rpt"/>
</dbReference>
<dbReference type="PROSITE" id="PS50082">
    <property type="entry name" value="WD_REPEATS_2"/>
    <property type="match status" value="1"/>
</dbReference>
<keyword evidence="4" id="KW-1185">Reference proteome</keyword>
<proteinExistence type="predicted"/>
<dbReference type="GO" id="GO:0034058">
    <property type="term" value="P:endosomal vesicle fusion"/>
    <property type="evidence" value="ECO:0007669"/>
    <property type="project" value="TreeGrafter"/>
</dbReference>
<dbReference type="EMBL" id="ASPP01020956">
    <property type="protein sequence ID" value="ETO12942.1"/>
    <property type="molecule type" value="Genomic_DNA"/>
</dbReference>
<feature type="repeat" description="WD" evidence="1">
    <location>
        <begin position="124"/>
        <end position="165"/>
    </location>
</feature>
<dbReference type="AlphaFoldDB" id="X6MHQ1"/>
<evidence type="ECO:0000313" key="3">
    <source>
        <dbReference type="EMBL" id="ETO12942.1"/>
    </source>
</evidence>
<dbReference type="GO" id="GO:0030897">
    <property type="term" value="C:HOPS complex"/>
    <property type="evidence" value="ECO:0007669"/>
    <property type="project" value="TreeGrafter"/>
</dbReference>
<evidence type="ECO:0000256" key="1">
    <source>
        <dbReference type="PROSITE-ProRule" id="PRU00221"/>
    </source>
</evidence>
<name>X6MHQ1_RETFI</name>
<dbReference type="Pfam" id="PF23410">
    <property type="entry name" value="Beta-prop_VPS8"/>
    <property type="match status" value="1"/>
</dbReference>
<comment type="caution">
    <text evidence="3">The sequence shown here is derived from an EMBL/GenBank/DDBJ whole genome shotgun (WGS) entry which is preliminary data.</text>
</comment>
<evidence type="ECO:0000256" key="2">
    <source>
        <dbReference type="SAM" id="MobiDB-lite"/>
    </source>
</evidence>
<sequence length="319" mass="36192">MEKKKGGGGKEERGKREGNGNLEEIKNPLKREEQRLKESLNKGNKNILQPLTDRRHQSVEEGESCFKVSTLSHITTQMTQNKAEYGRPCIARAHLKFIAVGMENGAVFVFDHFEKLSVVLPVTETEGSDSVTAMTFSPNGQSLLVGHQKGSLVLWDIVNKKELKRVRDAHTSPIIYANFYKANQMKAITADSKYAKEEEKKKKKVVWTFSRIFFSYQADRQNIFSGQKTGVLYDIGIHRPNPNNRHVFDSFSLCAVANRNCVFFVSLDPTRILLPRIEHQPAEGCVPVLAWMDSSLPPRFVIFAFVTVSLFFSKGYEQM</sequence>
<dbReference type="SUPFAM" id="SSF50978">
    <property type="entry name" value="WD40 repeat-like"/>
    <property type="match status" value="1"/>
</dbReference>
<gene>
    <name evidence="3" type="ORF">RFI_24433</name>
</gene>
<dbReference type="GO" id="GO:0006623">
    <property type="term" value="P:protein targeting to vacuole"/>
    <property type="evidence" value="ECO:0007669"/>
    <property type="project" value="InterPro"/>
</dbReference>
<dbReference type="InterPro" id="IPR036322">
    <property type="entry name" value="WD40_repeat_dom_sf"/>
</dbReference>
<dbReference type="Proteomes" id="UP000023152">
    <property type="component" value="Unassembled WGS sequence"/>
</dbReference>
<dbReference type="InterPro" id="IPR045111">
    <property type="entry name" value="Vps41/Vps8"/>
</dbReference>
<dbReference type="GO" id="GO:0005770">
    <property type="term" value="C:late endosome"/>
    <property type="evidence" value="ECO:0007669"/>
    <property type="project" value="TreeGrafter"/>
</dbReference>
<accession>X6MHQ1</accession>
<evidence type="ECO:0000313" key="4">
    <source>
        <dbReference type="Proteomes" id="UP000023152"/>
    </source>
</evidence>
<reference evidence="3 4" key="1">
    <citation type="journal article" date="2013" name="Curr. Biol.">
        <title>The Genome of the Foraminiferan Reticulomyxa filosa.</title>
        <authorList>
            <person name="Glockner G."/>
            <person name="Hulsmann N."/>
            <person name="Schleicher M."/>
            <person name="Noegel A.A."/>
            <person name="Eichinger L."/>
            <person name="Gallinger C."/>
            <person name="Pawlowski J."/>
            <person name="Sierra R."/>
            <person name="Euteneuer U."/>
            <person name="Pillet L."/>
            <person name="Moustafa A."/>
            <person name="Platzer M."/>
            <person name="Groth M."/>
            <person name="Szafranski K."/>
            <person name="Schliwa M."/>
        </authorList>
    </citation>
    <scope>NUCLEOTIDE SEQUENCE [LARGE SCALE GENOMIC DNA]</scope>
</reference>
<protein>
    <submittedName>
        <fullName evidence="3">Uncharacterized protein</fullName>
    </submittedName>
</protein>
<keyword evidence="1" id="KW-0853">WD repeat</keyword>
<feature type="compositionally biased region" description="Basic and acidic residues" evidence="2">
    <location>
        <begin position="1"/>
        <end position="40"/>
    </location>
</feature>
<dbReference type="PANTHER" id="PTHR12616:SF8">
    <property type="entry name" value="VACUOLAR PROTEIN SORTING-ASSOCIATED PROTEIN 8 HOMOLOG"/>
    <property type="match status" value="1"/>
</dbReference>
<dbReference type="Gene3D" id="2.130.10.10">
    <property type="entry name" value="YVTN repeat-like/Quinoprotein amine dehydrogenase"/>
    <property type="match status" value="1"/>
</dbReference>